<dbReference type="Proteomes" id="UP000010366">
    <property type="component" value="Chromosome"/>
</dbReference>
<dbReference type="eggNOG" id="COG0438">
    <property type="taxonomic scope" value="Bacteria"/>
</dbReference>
<keyword evidence="2" id="KW-1185">Reference proteome</keyword>
<name>K9UI47_CHAP6</name>
<evidence type="ECO:0000313" key="1">
    <source>
        <dbReference type="EMBL" id="AFY93869.1"/>
    </source>
</evidence>
<dbReference type="Gene3D" id="3.40.50.2000">
    <property type="entry name" value="Glycogen Phosphorylase B"/>
    <property type="match status" value="2"/>
</dbReference>
<sequence>MLDMKITLVCQEIPYPAIHGSRIDIWRRIKAFAAQGVELQTIFWWFGNAPTAEDIAEIHKYASQVHPLEIEQTSISRLRRATDLWTYPLATSSRRVKGQKLAQLVQSVREFSPDLIFLDGLHGGAIATILSRELNVPLVTRSHNIEHLYAKKLLAAAVGFKDKLRQSLSMLHLERYEKDILAKSALFYDISADDLKFWQDLNFTNGRLLPPIFEFSDRSTSENRDVAQSEGAYDLVFLGNLNTENNVAGVIWFLTQVFPIVRERLPLVKVLIAGFKPVDRIVEMCECTAGVTLSINPVSASDTYRSGAVLINPILTGSGVKIKSIEMLQFGKPIVSTSEGVSGLPTDIKQYFKIANDRVAFANAAIEFLTTKSDVPLVDRQLLESYFGAKIIDDVVAELKSIARP</sequence>
<organism evidence="1 2">
    <name type="scientific">Chamaesiphon minutus (strain ATCC 27169 / PCC 6605)</name>
    <dbReference type="NCBI Taxonomy" id="1173020"/>
    <lineage>
        <taxon>Bacteria</taxon>
        <taxon>Bacillati</taxon>
        <taxon>Cyanobacteriota</taxon>
        <taxon>Cyanophyceae</taxon>
        <taxon>Gomontiellales</taxon>
        <taxon>Chamaesiphonaceae</taxon>
        <taxon>Chamaesiphon</taxon>
    </lineage>
</organism>
<dbReference type="STRING" id="1173020.Cha6605_2833"/>
<protein>
    <recommendedName>
        <fullName evidence="3">Glycosyltransferase</fullName>
    </recommendedName>
</protein>
<evidence type="ECO:0008006" key="3">
    <source>
        <dbReference type="Google" id="ProtNLM"/>
    </source>
</evidence>
<proteinExistence type="predicted"/>
<dbReference type="SUPFAM" id="SSF53756">
    <property type="entry name" value="UDP-Glycosyltransferase/glycogen phosphorylase"/>
    <property type="match status" value="1"/>
</dbReference>
<dbReference type="Pfam" id="PF13692">
    <property type="entry name" value="Glyco_trans_1_4"/>
    <property type="match status" value="1"/>
</dbReference>
<gene>
    <name evidence="1" type="ORF">Cha6605_2833</name>
</gene>
<dbReference type="KEGG" id="cmp:Cha6605_2833"/>
<dbReference type="HOGENOM" id="CLU_028014_4_2_3"/>
<dbReference type="AlphaFoldDB" id="K9UI47"/>
<reference evidence="1 2" key="1">
    <citation type="submission" date="2012-05" db="EMBL/GenBank/DDBJ databases">
        <title>Finished chromosome of genome of Chamaesiphon sp. PCC 6605.</title>
        <authorList>
            <consortium name="US DOE Joint Genome Institute"/>
            <person name="Gugger M."/>
            <person name="Coursin T."/>
            <person name="Rippka R."/>
            <person name="Tandeau De Marsac N."/>
            <person name="Huntemann M."/>
            <person name="Wei C.-L."/>
            <person name="Han J."/>
            <person name="Detter J.C."/>
            <person name="Han C."/>
            <person name="Tapia R."/>
            <person name="Chen A."/>
            <person name="Kyrpides N."/>
            <person name="Mavromatis K."/>
            <person name="Markowitz V."/>
            <person name="Szeto E."/>
            <person name="Ivanova N."/>
            <person name="Pagani I."/>
            <person name="Pati A."/>
            <person name="Goodwin L."/>
            <person name="Nordberg H.P."/>
            <person name="Cantor M.N."/>
            <person name="Hua S.X."/>
            <person name="Woyke T."/>
            <person name="Kerfeld C.A."/>
        </authorList>
    </citation>
    <scope>NUCLEOTIDE SEQUENCE [LARGE SCALE GENOMIC DNA]</scope>
    <source>
        <strain evidence="2">ATCC 27169 / PCC 6605</strain>
    </source>
</reference>
<dbReference type="EMBL" id="CP003600">
    <property type="protein sequence ID" value="AFY93869.1"/>
    <property type="molecule type" value="Genomic_DNA"/>
</dbReference>
<accession>K9UI47</accession>
<evidence type="ECO:0000313" key="2">
    <source>
        <dbReference type="Proteomes" id="UP000010366"/>
    </source>
</evidence>